<dbReference type="AlphaFoldDB" id="A0A419NBN8"/>
<feature type="domain" description="Nudix hydrolase" evidence="2">
    <location>
        <begin position="117"/>
        <end position="239"/>
    </location>
</feature>
<protein>
    <submittedName>
        <fullName evidence="3">NUDIX hydrolase</fullName>
    </submittedName>
</protein>
<reference evidence="3 4" key="1">
    <citation type="submission" date="2018-09" db="EMBL/GenBank/DDBJ databases">
        <authorList>
            <person name="Le Fleche-Mateos A."/>
        </authorList>
    </citation>
    <scope>NUCLEOTIDE SEQUENCE [LARGE SCALE GENOMIC DNA]</scope>
    <source>
        <strain evidence="3 4">DSM 27399</strain>
    </source>
</reference>
<dbReference type="Proteomes" id="UP000284908">
    <property type="component" value="Unassembled WGS sequence"/>
</dbReference>
<keyword evidence="4" id="KW-1185">Reference proteome</keyword>
<proteinExistence type="predicted"/>
<sequence length="245" mass="27066">MSNEYRNKEFIIRPENNLNSSWSEKEEVLLTGPAQHPRRYNKNNIVTLTNPSTPTKILSWYDATKIATCLPEGAVPETLNDLNLIPWAGAPKTVQGWNFVQGINQTLEEEQLQSINGKKLSAGAVVVEADGRVWVVHPSNHFGGYITTFPKGRVDNQLSLQATAIKEVFEESGLHVEIMGLLGDFERTTTVTRYYLARRLAGTPADMGWESQAVSLVPPEKLDSMLNGPADKPVLAALKAALILK</sequence>
<gene>
    <name evidence="3" type="ORF">D6C13_07455</name>
</gene>
<evidence type="ECO:0000313" key="3">
    <source>
        <dbReference type="EMBL" id="RJT45499.1"/>
    </source>
</evidence>
<accession>A0A419NBN8</accession>
<dbReference type="InterPro" id="IPR000086">
    <property type="entry name" value="NUDIX_hydrolase_dom"/>
</dbReference>
<dbReference type="EMBL" id="RAHH01000007">
    <property type="protein sequence ID" value="RJT45499.1"/>
    <property type="molecule type" value="Genomic_DNA"/>
</dbReference>
<comment type="cofactor">
    <cofactor evidence="1">
        <name>Mg(2+)</name>
        <dbReference type="ChEBI" id="CHEBI:18420"/>
    </cofactor>
</comment>
<comment type="caution">
    <text evidence="3">The sequence shown here is derived from an EMBL/GenBank/DDBJ whole genome shotgun (WGS) entry which is preliminary data.</text>
</comment>
<dbReference type="CDD" id="cd02883">
    <property type="entry name" value="NUDIX_Hydrolase"/>
    <property type="match status" value="1"/>
</dbReference>
<dbReference type="PROSITE" id="PS51462">
    <property type="entry name" value="NUDIX"/>
    <property type="match status" value="1"/>
</dbReference>
<evidence type="ECO:0000256" key="1">
    <source>
        <dbReference type="ARBA" id="ARBA00001946"/>
    </source>
</evidence>
<dbReference type="InterPro" id="IPR015797">
    <property type="entry name" value="NUDIX_hydrolase-like_dom_sf"/>
</dbReference>
<dbReference type="Pfam" id="PF00293">
    <property type="entry name" value="NUDIX"/>
    <property type="match status" value="1"/>
</dbReference>
<dbReference type="OrthoDB" id="6934663at2"/>
<dbReference type="SUPFAM" id="SSF55811">
    <property type="entry name" value="Nudix"/>
    <property type="match status" value="1"/>
</dbReference>
<keyword evidence="3" id="KW-0378">Hydrolase</keyword>
<organism evidence="3 4">
    <name type="scientific">Rahnella woolbedingensis</name>
    <dbReference type="NCBI Taxonomy" id="1510574"/>
    <lineage>
        <taxon>Bacteria</taxon>
        <taxon>Pseudomonadati</taxon>
        <taxon>Pseudomonadota</taxon>
        <taxon>Gammaproteobacteria</taxon>
        <taxon>Enterobacterales</taxon>
        <taxon>Yersiniaceae</taxon>
        <taxon>Rahnella</taxon>
    </lineage>
</organism>
<evidence type="ECO:0000259" key="2">
    <source>
        <dbReference type="PROSITE" id="PS51462"/>
    </source>
</evidence>
<evidence type="ECO:0000313" key="4">
    <source>
        <dbReference type="Proteomes" id="UP000284908"/>
    </source>
</evidence>
<name>A0A419NBN8_9GAMM</name>
<dbReference type="GO" id="GO:0016787">
    <property type="term" value="F:hydrolase activity"/>
    <property type="evidence" value="ECO:0007669"/>
    <property type="project" value="UniProtKB-KW"/>
</dbReference>
<dbReference type="Gene3D" id="3.90.79.10">
    <property type="entry name" value="Nucleoside Triphosphate Pyrophosphohydrolase"/>
    <property type="match status" value="1"/>
</dbReference>